<proteinExistence type="predicted"/>
<dbReference type="Pfam" id="PF04234">
    <property type="entry name" value="CopC"/>
    <property type="match status" value="1"/>
</dbReference>
<dbReference type="GO" id="GO:0042597">
    <property type="term" value="C:periplasmic space"/>
    <property type="evidence" value="ECO:0007669"/>
    <property type="project" value="InterPro"/>
</dbReference>
<evidence type="ECO:0000259" key="7">
    <source>
        <dbReference type="Pfam" id="PF04234"/>
    </source>
</evidence>
<dbReference type="Gene3D" id="2.60.40.1220">
    <property type="match status" value="1"/>
</dbReference>
<comment type="subcellular location">
    <subcellularLocation>
        <location evidence="1">Cell envelope</location>
    </subcellularLocation>
</comment>
<dbReference type="AlphaFoldDB" id="A0A927R4A8"/>
<dbReference type="Proteomes" id="UP000649753">
    <property type="component" value="Unassembled WGS sequence"/>
</dbReference>
<evidence type="ECO:0000256" key="1">
    <source>
        <dbReference type="ARBA" id="ARBA00004196"/>
    </source>
</evidence>
<dbReference type="GO" id="GO:0046688">
    <property type="term" value="P:response to copper ion"/>
    <property type="evidence" value="ECO:0007669"/>
    <property type="project" value="InterPro"/>
</dbReference>
<dbReference type="InterPro" id="IPR014756">
    <property type="entry name" value="Ig_E-set"/>
</dbReference>
<evidence type="ECO:0000256" key="5">
    <source>
        <dbReference type="SAM" id="MobiDB-lite"/>
    </source>
</evidence>
<dbReference type="PANTHER" id="PTHR34820">
    <property type="entry name" value="INNER MEMBRANE PROTEIN YEBZ"/>
    <property type="match status" value="1"/>
</dbReference>
<sequence length="211" mass="21411">MGGIMGRRVTRVGTLLLSVVTGVLWVLLPAAPAAAHNSLTGSDPRNGVRLGKAPADVRLTFLARLDPTTTRVTVTGPDNISATAGKPSYAGSRVTVPFRPGVAGLYIVQYQVASGDGHPIKGEVRFTLTVGVAPTASPLPAATATDVPPAGPSPSAAATSSPAAAQPLSRAADQDGSAWWPWVVGGALLLAALAGGLLLRRRLTARSRAAE</sequence>
<dbReference type="GO" id="GO:0005886">
    <property type="term" value="C:plasma membrane"/>
    <property type="evidence" value="ECO:0007669"/>
    <property type="project" value="TreeGrafter"/>
</dbReference>
<evidence type="ECO:0000256" key="3">
    <source>
        <dbReference type="ARBA" id="ARBA00022729"/>
    </source>
</evidence>
<evidence type="ECO:0000256" key="6">
    <source>
        <dbReference type="SAM" id="Phobius"/>
    </source>
</evidence>
<feature type="transmembrane region" description="Helical" evidence="6">
    <location>
        <begin position="179"/>
        <end position="199"/>
    </location>
</feature>
<accession>A0A927R4A8</accession>
<keyword evidence="4" id="KW-0186">Copper</keyword>
<dbReference type="GO" id="GO:0005507">
    <property type="term" value="F:copper ion binding"/>
    <property type="evidence" value="ECO:0007669"/>
    <property type="project" value="InterPro"/>
</dbReference>
<dbReference type="GO" id="GO:0030313">
    <property type="term" value="C:cell envelope"/>
    <property type="evidence" value="ECO:0007669"/>
    <property type="project" value="UniProtKB-SubCell"/>
</dbReference>
<dbReference type="PANTHER" id="PTHR34820:SF4">
    <property type="entry name" value="INNER MEMBRANE PROTEIN YEBZ"/>
    <property type="match status" value="1"/>
</dbReference>
<feature type="region of interest" description="Disordered" evidence="5">
    <location>
        <begin position="141"/>
        <end position="169"/>
    </location>
</feature>
<evidence type="ECO:0000313" key="9">
    <source>
        <dbReference type="Proteomes" id="UP000649753"/>
    </source>
</evidence>
<reference evidence="8" key="1">
    <citation type="submission" date="2020-10" db="EMBL/GenBank/DDBJ databases">
        <title>Sequencing the genomes of 1000 actinobacteria strains.</title>
        <authorList>
            <person name="Klenk H.-P."/>
        </authorList>
    </citation>
    <scope>NUCLEOTIDE SEQUENCE</scope>
    <source>
        <strain evidence="8">DSM 46832</strain>
    </source>
</reference>
<feature type="domain" description="CopC" evidence="7">
    <location>
        <begin position="36"/>
        <end position="128"/>
    </location>
</feature>
<gene>
    <name evidence="8" type="ORF">H4W31_008281</name>
</gene>
<keyword evidence="6" id="KW-0472">Membrane</keyword>
<feature type="compositionally biased region" description="Low complexity" evidence="5">
    <location>
        <begin position="153"/>
        <end position="169"/>
    </location>
</feature>
<dbReference type="GO" id="GO:0006825">
    <property type="term" value="P:copper ion transport"/>
    <property type="evidence" value="ECO:0007669"/>
    <property type="project" value="InterPro"/>
</dbReference>
<dbReference type="InterPro" id="IPR007348">
    <property type="entry name" value="CopC_dom"/>
</dbReference>
<dbReference type="RefSeq" id="WP_225945935.1">
    <property type="nucleotide sequence ID" value="NZ_JADBEB010000001.1"/>
</dbReference>
<keyword evidence="9" id="KW-1185">Reference proteome</keyword>
<keyword evidence="2" id="KW-0479">Metal-binding</keyword>
<dbReference type="InterPro" id="IPR014755">
    <property type="entry name" value="Cu-Rt/internalin_Ig-like"/>
</dbReference>
<keyword evidence="3" id="KW-0732">Signal</keyword>
<comment type="caution">
    <text evidence="8">The sequence shown here is derived from an EMBL/GenBank/DDBJ whole genome shotgun (WGS) entry which is preliminary data.</text>
</comment>
<name>A0A927R4A8_9ACTN</name>
<keyword evidence="6" id="KW-1133">Transmembrane helix</keyword>
<dbReference type="EMBL" id="JADBEB010000001">
    <property type="protein sequence ID" value="MBE1492643.1"/>
    <property type="molecule type" value="Genomic_DNA"/>
</dbReference>
<keyword evidence="6" id="KW-0812">Transmembrane</keyword>
<evidence type="ECO:0000256" key="2">
    <source>
        <dbReference type="ARBA" id="ARBA00022723"/>
    </source>
</evidence>
<protein>
    <submittedName>
        <fullName evidence="8">Methionine-rich copper-binding protein CopC</fullName>
    </submittedName>
</protein>
<evidence type="ECO:0000256" key="4">
    <source>
        <dbReference type="ARBA" id="ARBA00023008"/>
    </source>
</evidence>
<organism evidence="8 9">
    <name type="scientific">Plantactinospora soyae</name>
    <dbReference type="NCBI Taxonomy" id="1544732"/>
    <lineage>
        <taxon>Bacteria</taxon>
        <taxon>Bacillati</taxon>
        <taxon>Actinomycetota</taxon>
        <taxon>Actinomycetes</taxon>
        <taxon>Micromonosporales</taxon>
        <taxon>Micromonosporaceae</taxon>
        <taxon>Plantactinospora</taxon>
    </lineage>
</organism>
<dbReference type="InterPro" id="IPR032694">
    <property type="entry name" value="CopC/D"/>
</dbReference>
<evidence type="ECO:0000313" key="8">
    <source>
        <dbReference type="EMBL" id="MBE1492643.1"/>
    </source>
</evidence>
<dbReference type="SUPFAM" id="SSF81296">
    <property type="entry name" value="E set domains"/>
    <property type="match status" value="1"/>
</dbReference>